<gene>
    <name evidence="1" type="ORF">Amon02_000185900</name>
</gene>
<dbReference type="Proteomes" id="UP001165064">
    <property type="component" value="Unassembled WGS sequence"/>
</dbReference>
<proteinExistence type="predicted"/>
<accession>A0ACB5SXJ1</accession>
<sequence>MYSNSESKWAAFKFKDPFASDAFCVCHHPSGIVCRPNCDMGIKDTDKKNVSFTDTYLEAFGQGFKPCQHCYPDKLFTADDIQKGSFVSIDLALLVDTVIHVNQQICFLPPLMTEDDEKTNALKKSIWHSENESLKRRLLGGFSGRSSSISNGGVTMPKTIEEFTLTRNEFDHLKIIDLACRHIALAALSTTQNASLLECYEPLSATKTRVVIANHAFKKKRRRGGVLGFKELASKSCLSAWHFHRVFKSVTGLTPKNYGDKCFEYIRDFERMNPSHKFDKRNSIIIDSRIANPTFGEDDNSNSTTTPITAASTIGVAGIVSHTPSSSVNSMSSMKSNVSLSSVASSGSSNSNASLHGSIPLPSAVPSLPIKNEVLVAGLTTLDAVAEAKSNNLNNVSMPNRIKKKPSFTSKRRKSKTTKLAGETFDISRLEKDALHRQSVVGTVDENNNIDWLYNDSFESSNFSAVSAGSSPASLFSNDEQFNSSKPSLVKRESWSSGDTSDDYYKLSDYTGEFNTLTNSLVTESAYTHVDPLSNINSIPMFSLGDDLDFEKSSFKMVPGESNNISTEGFNDNFFYAPANFQSQNLDVSISPQQHIQTQQIFSNPQQSQGSHYGQDSIATNALISNTPAFDTISSSTVNFTNPFY</sequence>
<name>A0ACB5SXJ1_AMBMO</name>
<dbReference type="EMBL" id="BSXS01000992">
    <property type="protein sequence ID" value="GME74691.1"/>
    <property type="molecule type" value="Genomic_DNA"/>
</dbReference>
<comment type="caution">
    <text evidence="1">The sequence shown here is derived from an EMBL/GenBank/DDBJ whole genome shotgun (WGS) entry which is preliminary data.</text>
</comment>
<keyword evidence="2" id="KW-1185">Reference proteome</keyword>
<protein>
    <submittedName>
        <fullName evidence="1">Unnamed protein product</fullName>
    </submittedName>
</protein>
<organism evidence="1 2">
    <name type="scientific">Ambrosiozyma monospora</name>
    <name type="common">Yeast</name>
    <name type="synonym">Endomycopsis monosporus</name>
    <dbReference type="NCBI Taxonomy" id="43982"/>
    <lineage>
        <taxon>Eukaryota</taxon>
        <taxon>Fungi</taxon>
        <taxon>Dikarya</taxon>
        <taxon>Ascomycota</taxon>
        <taxon>Saccharomycotina</taxon>
        <taxon>Pichiomycetes</taxon>
        <taxon>Pichiales</taxon>
        <taxon>Pichiaceae</taxon>
        <taxon>Ambrosiozyma</taxon>
    </lineage>
</organism>
<evidence type="ECO:0000313" key="1">
    <source>
        <dbReference type="EMBL" id="GME74691.1"/>
    </source>
</evidence>
<evidence type="ECO:0000313" key="2">
    <source>
        <dbReference type="Proteomes" id="UP001165064"/>
    </source>
</evidence>
<reference evidence="1" key="1">
    <citation type="submission" date="2023-04" db="EMBL/GenBank/DDBJ databases">
        <title>Ambrosiozyma monospora NBRC 10751.</title>
        <authorList>
            <person name="Ichikawa N."/>
            <person name="Sato H."/>
            <person name="Tonouchi N."/>
        </authorList>
    </citation>
    <scope>NUCLEOTIDE SEQUENCE</scope>
    <source>
        <strain evidence="1">NBRC 10751</strain>
    </source>
</reference>